<protein>
    <submittedName>
        <fullName evidence="1">Uncharacterized protein</fullName>
    </submittedName>
</protein>
<name>A0A8F8KLS1_9VIRU</name>
<sequence length="237" mass="26685">MSKLLWMECLNRSLNLLQTETNDKVITAHLLDLKTKAEESMNEPLQMELLYRKFREFASSLRVLSAKQKPVLFTSKQIRGFVNALNSEIYSLAKKMAPRTTTTEQVAQPTPVIKSETTSSTVIPSSTNTEYKGYYCYKPKETTANDAPQCHFLNDILQTTLAQLSDNAMDSTWTLAITEMVDHMLTFITDEELAASQSTIEKILIVLKNHGWTGVDFYSAPNKQSLRSALGAFINVT</sequence>
<evidence type="ECO:0000313" key="1">
    <source>
        <dbReference type="EMBL" id="QYA18462.1"/>
    </source>
</evidence>
<proteinExistence type="predicted"/>
<dbReference type="EMBL" id="MZ420154">
    <property type="protein sequence ID" value="QYA18462.1"/>
    <property type="molecule type" value="Genomic_DNA"/>
</dbReference>
<organism evidence="1">
    <name type="scientific">Clandestinovirus</name>
    <dbReference type="NCBI Taxonomy" id="2831644"/>
    <lineage>
        <taxon>Viruses</taxon>
    </lineage>
</organism>
<accession>A0A8F8KLS1</accession>
<reference evidence="1" key="1">
    <citation type="submission" date="2021-06" db="EMBL/GenBank/DDBJ databases">
        <authorList>
            <person name="Rolland C."/>
        </authorList>
    </citation>
    <scope>NUCLEOTIDE SEQUENCE</scope>
    <source>
        <strain evidence="1">347.936635</strain>
    </source>
</reference>
<gene>
    <name evidence="1" type="ORF">KOM_12_193</name>
</gene>